<dbReference type="InParanoid" id="A2DCH9"/>
<name>A2DCH9_TRIV3</name>
<evidence type="ECO:0000259" key="1">
    <source>
        <dbReference type="Pfam" id="PF04577"/>
    </source>
</evidence>
<evidence type="ECO:0000313" key="2">
    <source>
        <dbReference type="EMBL" id="EAY21916.1"/>
    </source>
</evidence>
<dbReference type="VEuPathDB" id="TrichDB:TVAGG3_0956700"/>
<reference evidence="2" key="1">
    <citation type="submission" date="2006-10" db="EMBL/GenBank/DDBJ databases">
        <authorList>
            <person name="Amadeo P."/>
            <person name="Zhao Q."/>
            <person name="Wortman J."/>
            <person name="Fraser-Liggett C."/>
            <person name="Carlton J."/>
        </authorList>
    </citation>
    <scope>NUCLEOTIDE SEQUENCE</scope>
    <source>
        <strain evidence="2">G3</strain>
    </source>
</reference>
<dbReference type="RefSeq" id="XP_001582902.1">
    <property type="nucleotide sequence ID" value="XM_001582852.1"/>
</dbReference>
<evidence type="ECO:0000313" key="3">
    <source>
        <dbReference type="Proteomes" id="UP000001542"/>
    </source>
</evidence>
<dbReference type="Pfam" id="PF04577">
    <property type="entry name" value="Glyco_transf_61"/>
    <property type="match status" value="1"/>
</dbReference>
<feature type="domain" description="Glycosyltransferase 61 catalytic" evidence="1">
    <location>
        <begin position="100"/>
        <end position="275"/>
    </location>
</feature>
<dbReference type="GO" id="GO:0016757">
    <property type="term" value="F:glycosyltransferase activity"/>
    <property type="evidence" value="ECO:0000318"/>
    <property type="project" value="GO_Central"/>
</dbReference>
<dbReference type="Proteomes" id="UP000001542">
    <property type="component" value="Unassembled WGS sequence"/>
</dbReference>
<proteinExistence type="predicted"/>
<dbReference type="KEGG" id="tva:5467468"/>
<keyword evidence="3" id="KW-1185">Reference proteome</keyword>
<protein>
    <recommendedName>
        <fullName evidence="1">Glycosyltransferase 61 catalytic domain-containing protein</fullName>
    </recommendedName>
</protein>
<accession>A2DCH9</accession>
<dbReference type="AlphaFoldDB" id="A2DCH9"/>
<sequence length="357" mass="41618">MPDINFSKEVVIKDPIERVTKQISPKTLSEDPILFIPIALIRETRLFFHFDSIYISTYGVMKDEKYINFVPSYSKDTILYKKGDECYRKAIVGFSHHTEFGHFICDMLSALLLIPGNYFEDGVILVNFGIENARNYMKYLNFDENKVFELTKAWNYVSECHILVAEEGVNALLVEGLPLLRKKFFENLHLNEIKPSKFNFLNRINGLWGRLINIDELINIAKEKYKGKYEFGQIGDEKVYNVIEISKLLAETKFLITCPGSMVMNAIFIHENTYILICGHRKLDAPNVGVCYSLNIYMIYANGDLPYKIVNDHPFPIYTFTFALEQMIYMIENGKWSDKVFEKYKYSYDIEELKSTL</sequence>
<dbReference type="InterPro" id="IPR049625">
    <property type="entry name" value="Glyco_transf_61_cat"/>
</dbReference>
<dbReference type="EMBL" id="DS113187">
    <property type="protein sequence ID" value="EAY21916.1"/>
    <property type="molecule type" value="Genomic_DNA"/>
</dbReference>
<reference evidence="2" key="2">
    <citation type="journal article" date="2007" name="Science">
        <title>Draft genome sequence of the sexually transmitted pathogen Trichomonas vaginalis.</title>
        <authorList>
            <person name="Carlton J.M."/>
            <person name="Hirt R.P."/>
            <person name="Silva J.C."/>
            <person name="Delcher A.L."/>
            <person name="Schatz M."/>
            <person name="Zhao Q."/>
            <person name="Wortman J.R."/>
            <person name="Bidwell S.L."/>
            <person name="Alsmark U.C.M."/>
            <person name="Besteiro S."/>
            <person name="Sicheritz-Ponten T."/>
            <person name="Noel C.J."/>
            <person name="Dacks J.B."/>
            <person name="Foster P.G."/>
            <person name="Simillion C."/>
            <person name="Van de Peer Y."/>
            <person name="Miranda-Saavedra D."/>
            <person name="Barton G.J."/>
            <person name="Westrop G.D."/>
            <person name="Mueller S."/>
            <person name="Dessi D."/>
            <person name="Fiori P.L."/>
            <person name="Ren Q."/>
            <person name="Paulsen I."/>
            <person name="Zhang H."/>
            <person name="Bastida-Corcuera F.D."/>
            <person name="Simoes-Barbosa A."/>
            <person name="Brown M.T."/>
            <person name="Hayes R.D."/>
            <person name="Mukherjee M."/>
            <person name="Okumura C.Y."/>
            <person name="Schneider R."/>
            <person name="Smith A.J."/>
            <person name="Vanacova S."/>
            <person name="Villalvazo M."/>
            <person name="Haas B.J."/>
            <person name="Pertea M."/>
            <person name="Feldblyum T.V."/>
            <person name="Utterback T.R."/>
            <person name="Shu C.L."/>
            <person name="Osoegawa K."/>
            <person name="de Jong P.J."/>
            <person name="Hrdy I."/>
            <person name="Horvathova L."/>
            <person name="Zubacova Z."/>
            <person name="Dolezal P."/>
            <person name="Malik S.B."/>
            <person name="Logsdon J.M. Jr."/>
            <person name="Henze K."/>
            <person name="Gupta A."/>
            <person name="Wang C.C."/>
            <person name="Dunne R.L."/>
            <person name="Upcroft J.A."/>
            <person name="Upcroft P."/>
            <person name="White O."/>
            <person name="Salzberg S.L."/>
            <person name="Tang P."/>
            <person name="Chiu C.-H."/>
            <person name="Lee Y.-S."/>
            <person name="Embley T.M."/>
            <person name="Coombs G.H."/>
            <person name="Mottram J.C."/>
            <person name="Tachezy J."/>
            <person name="Fraser-Liggett C.M."/>
            <person name="Johnson P.J."/>
        </authorList>
    </citation>
    <scope>NUCLEOTIDE SEQUENCE [LARGE SCALE GENOMIC DNA]</scope>
    <source>
        <strain evidence="2">G3</strain>
    </source>
</reference>
<organism evidence="2 3">
    <name type="scientific">Trichomonas vaginalis (strain ATCC PRA-98 / G3)</name>
    <dbReference type="NCBI Taxonomy" id="412133"/>
    <lineage>
        <taxon>Eukaryota</taxon>
        <taxon>Metamonada</taxon>
        <taxon>Parabasalia</taxon>
        <taxon>Trichomonadida</taxon>
        <taxon>Trichomonadidae</taxon>
        <taxon>Trichomonas</taxon>
    </lineage>
</organism>
<dbReference type="VEuPathDB" id="TrichDB:TVAG_249760"/>
<gene>
    <name evidence="2" type="ORF">TVAG_249760</name>
</gene>